<evidence type="ECO:0000259" key="6">
    <source>
        <dbReference type="PROSITE" id="PS50023"/>
    </source>
</evidence>
<dbReference type="Pfam" id="PF00412">
    <property type="entry name" value="LIM"/>
    <property type="match status" value="1"/>
</dbReference>
<dbReference type="EMBL" id="LUCH01001798">
    <property type="protein sequence ID" value="KAF5402468.1"/>
    <property type="molecule type" value="Genomic_DNA"/>
</dbReference>
<feature type="domain" description="LIM zinc-binding" evidence="6">
    <location>
        <begin position="9"/>
        <end position="69"/>
    </location>
</feature>
<dbReference type="GO" id="GO:0046872">
    <property type="term" value="F:metal ion binding"/>
    <property type="evidence" value="ECO:0007669"/>
    <property type="project" value="UniProtKB-KW"/>
</dbReference>
<keyword evidence="8" id="KW-1185">Reference proteome</keyword>
<dbReference type="Gene3D" id="2.10.110.10">
    <property type="entry name" value="Cysteine Rich Protein"/>
    <property type="match status" value="1"/>
</dbReference>
<keyword evidence="3 4" id="KW-0440">LIM domain</keyword>
<dbReference type="SUPFAM" id="SSF57716">
    <property type="entry name" value="Glucocorticoid receptor-like (DNA-binding domain)"/>
    <property type="match status" value="2"/>
</dbReference>
<feature type="region of interest" description="Disordered" evidence="5">
    <location>
        <begin position="125"/>
        <end position="153"/>
    </location>
</feature>
<comment type="caution">
    <text evidence="7">The sequence shown here is derived from an EMBL/GenBank/DDBJ whole genome shotgun (WGS) entry which is preliminary data.</text>
</comment>
<evidence type="ECO:0000313" key="7">
    <source>
        <dbReference type="EMBL" id="KAF5402468.1"/>
    </source>
</evidence>
<sequence>MPSHSVEDAQCFVCQKRVYAFEAFLVLGRIYHKSCFRCHKCHRILTVSHFMVGEKNPYCEPHFMELFRARGRYDGPIGGRSVDEYDDLLIRQNAVQSGAPAESEKERPPPSVTRNLVALFQQMSTQNSVGSQNSHETTCDPRRSTGLNRIHTGAHYSKPSCGFRTTTPTPFQQAFALQRRSSKPETREYSPERQESSQQSDSALQPKNEELPHPGITRNLVAKFATLYPD</sequence>
<gene>
    <name evidence="7" type="ORF">PHET_03923</name>
</gene>
<evidence type="ECO:0000256" key="4">
    <source>
        <dbReference type="PROSITE-ProRule" id="PRU00125"/>
    </source>
</evidence>
<protein>
    <recommendedName>
        <fullName evidence="6">LIM zinc-binding domain-containing protein</fullName>
    </recommendedName>
</protein>
<reference evidence="7" key="1">
    <citation type="submission" date="2019-05" db="EMBL/GenBank/DDBJ databases">
        <title>Annotation for the trematode Paragonimus heterotremus.</title>
        <authorList>
            <person name="Choi Y.-J."/>
        </authorList>
    </citation>
    <scope>NUCLEOTIDE SEQUENCE</scope>
    <source>
        <strain evidence="7">LC</strain>
    </source>
</reference>
<dbReference type="PROSITE" id="PS50023">
    <property type="entry name" value="LIM_DOMAIN_2"/>
    <property type="match status" value="1"/>
</dbReference>
<keyword evidence="2 4" id="KW-0862">Zinc</keyword>
<dbReference type="InterPro" id="IPR001781">
    <property type="entry name" value="Znf_LIM"/>
</dbReference>
<accession>A0A8J4SNL6</accession>
<dbReference type="AlphaFoldDB" id="A0A8J4SNL6"/>
<evidence type="ECO:0000256" key="2">
    <source>
        <dbReference type="ARBA" id="ARBA00022833"/>
    </source>
</evidence>
<feature type="compositionally biased region" description="Polar residues" evidence="5">
    <location>
        <begin position="196"/>
        <end position="205"/>
    </location>
</feature>
<dbReference type="OrthoDB" id="6233082at2759"/>
<feature type="compositionally biased region" description="Basic and acidic residues" evidence="5">
    <location>
        <begin position="182"/>
        <end position="195"/>
    </location>
</feature>
<dbReference type="PANTHER" id="PTHR24206">
    <property type="entry name" value="OS06G0237300 PROTEIN"/>
    <property type="match status" value="1"/>
</dbReference>
<feature type="compositionally biased region" description="Polar residues" evidence="5">
    <location>
        <begin position="125"/>
        <end position="136"/>
    </location>
</feature>
<dbReference type="Proteomes" id="UP000748531">
    <property type="component" value="Unassembled WGS sequence"/>
</dbReference>
<feature type="region of interest" description="Disordered" evidence="5">
    <location>
        <begin position="176"/>
        <end position="217"/>
    </location>
</feature>
<keyword evidence="1 4" id="KW-0479">Metal-binding</keyword>
<evidence type="ECO:0000256" key="1">
    <source>
        <dbReference type="ARBA" id="ARBA00022723"/>
    </source>
</evidence>
<dbReference type="PROSITE" id="PS00478">
    <property type="entry name" value="LIM_DOMAIN_1"/>
    <property type="match status" value="1"/>
</dbReference>
<evidence type="ECO:0000256" key="3">
    <source>
        <dbReference type="ARBA" id="ARBA00023038"/>
    </source>
</evidence>
<name>A0A8J4SNL6_9TREM</name>
<organism evidence="7 8">
    <name type="scientific">Paragonimus heterotremus</name>
    <dbReference type="NCBI Taxonomy" id="100268"/>
    <lineage>
        <taxon>Eukaryota</taxon>
        <taxon>Metazoa</taxon>
        <taxon>Spiralia</taxon>
        <taxon>Lophotrochozoa</taxon>
        <taxon>Platyhelminthes</taxon>
        <taxon>Trematoda</taxon>
        <taxon>Digenea</taxon>
        <taxon>Plagiorchiida</taxon>
        <taxon>Troglotremata</taxon>
        <taxon>Troglotrematidae</taxon>
        <taxon>Paragonimus</taxon>
    </lineage>
</organism>
<evidence type="ECO:0000313" key="8">
    <source>
        <dbReference type="Proteomes" id="UP000748531"/>
    </source>
</evidence>
<dbReference type="CDD" id="cd09358">
    <property type="entry name" value="LIM_Mical_like"/>
    <property type="match status" value="1"/>
</dbReference>
<proteinExistence type="predicted"/>
<dbReference type="SMART" id="SM00132">
    <property type="entry name" value="LIM"/>
    <property type="match status" value="1"/>
</dbReference>
<evidence type="ECO:0000256" key="5">
    <source>
        <dbReference type="SAM" id="MobiDB-lite"/>
    </source>
</evidence>